<evidence type="ECO:0000313" key="1">
    <source>
        <dbReference type="EMBL" id="KAH8041110.1"/>
    </source>
</evidence>
<accession>A0A9J6F2S9</accession>
<sequence length="310" mass="33867">MVGFTLYFYDKPLCRYLQAPVEATEFHTASEALSTVATLTNVKAQGASSIGLRQNATPMLPHAPTAAHAAVREQSSLGNTTPAAKHDKWRPLASLATLLAVPTKGNRDSLACSTVHKSFCGNGSGSPAAQFFYDPEEKSCLLGTVQKAHVCNRSPNQFASRQECETACVINQPAPEPRCSERPRFVACTAADVHNPWWFHDGHECTPWSFVGGRCPAASAPVFSAAVECKAQCSSPQELRERGCLFPESQTCEPGLLRRPFFAVPKGARFECHEVEPELLVRHRCLLGPNSFASWEECDETCHVGKQNNY</sequence>
<evidence type="ECO:0008006" key="3">
    <source>
        <dbReference type="Google" id="ProtNLM"/>
    </source>
</evidence>
<dbReference type="GO" id="GO:0004867">
    <property type="term" value="F:serine-type endopeptidase inhibitor activity"/>
    <property type="evidence" value="ECO:0007669"/>
    <property type="project" value="InterPro"/>
</dbReference>
<name>A0A9J6F2S9_RHIMP</name>
<comment type="caution">
    <text evidence="1">The sequence shown here is derived from an EMBL/GenBank/DDBJ whole genome shotgun (WGS) entry which is preliminary data.</text>
</comment>
<gene>
    <name evidence="1" type="ORF">HPB51_013770</name>
</gene>
<dbReference type="AlphaFoldDB" id="A0A9J6F2S9"/>
<evidence type="ECO:0000313" key="2">
    <source>
        <dbReference type="Proteomes" id="UP000821866"/>
    </source>
</evidence>
<dbReference type="Proteomes" id="UP000821866">
    <property type="component" value="Chromosome 1"/>
</dbReference>
<dbReference type="InterPro" id="IPR036880">
    <property type="entry name" value="Kunitz_BPTI_sf"/>
</dbReference>
<dbReference type="Gene3D" id="4.10.410.10">
    <property type="entry name" value="Pancreatic trypsin inhibitor Kunitz domain"/>
    <property type="match status" value="1"/>
</dbReference>
<protein>
    <recommendedName>
        <fullName evidence="3">Bovine pancreatic trypsin inhibitor</fullName>
    </recommendedName>
</protein>
<keyword evidence="2" id="KW-1185">Reference proteome</keyword>
<proteinExistence type="predicted"/>
<reference evidence="1" key="2">
    <citation type="submission" date="2021-09" db="EMBL/GenBank/DDBJ databases">
        <authorList>
            <person name="Jia N."/>
            <person name="Wang J."/>
            <person name="Shi W."/>
            <person name="Du L."/>
            <person name="Sun Y."/>
            <person name="Zhan W."/>
            <person name="Jiang J."/>
            <person name="Wang Q."/>
            <person name="Zhang B."/>
            <person name="Ji P."/>
            <person name="Sakyi L.B."/>
            <person name="Cui X."/>
            <person name="Yuan T."/>
            <person name="Jiang B."/>
            <person name="Yang W."/>
            <person name="Lam T.T.-Y."/>
            <person name="Chang Q."/>
            <person name="Ding S."/>
            <person name="Wang X."/>
            <person name="Zhu J."/>
            <person name="Ruan X."/>
            <person name="Zhao L."/>
            <person name="Wei J."/>
            <person name="Que T."/>
            <person name="Du C."/>
            <person name="Cheng J."/>
            <person name="Dai P."/>
            <person name="Han X."/>
            <person name="Huang E."/>
            <person name="Gao Y."/>
            <person name="Liu J."/>
            <person name="Shao H."/>
            <person name="Ye R."/>
            <person name="Li L."/>
            <person name="Wei W."/>
            <person name="Wang X."/>
            <person name="Wang C."/>
            <person name="Huo Q."/>
            <person name="Li W."/>
            <person name="Guo W."/>
            <person name="Chen H."/>
            <person name="Chen S."/>
            <person name="Zhou L."/>
            <person name="Zhou L."/>
            <person name="Ni X."/>
            <person name="Tian J."/>
            <person name="Zhou Y."/>
            <person name="Sheng Y."/>
            <person name="Liu T."/>
            <person name="Pan Y."/>
            <person name="Xia L."/>
            <person name="Li J."/>
            <person name="Zhao F."/>
            <person name="Cao W."/>
        </authorList>
    </citation>
    <scope>NUCLEOTIDE SEQUENCE</scope>
    <source>
        <strain evidence="1">Rmic-2018</strain>
        <tissue evidence="1">Larvae</tissue>
    </source>
</reference>
<reference evidence="1" key="1">
    <citation type="journal article" date="2020" name="Cell">
        <title>Large-Scale Comparative Analyses of Tick Genomes Elucidate Their Genetic Diversity and Vector Capacities.</title>
        <authorList>
            <consortium name="Tick Genome and Microbiome Consortium (TIGMIC)"/>
            <person name="Jia N."/>
            <person name="Wang J."/>
            <person name="Shi W."/>
            <person name="Du L."/>
            <person name="Sun Y."/>
            <person name="Zhan W."/>
            <person name="Jiang J.F."/>
            <person name="Wang Q."/>
            <person name="Zhang B."/>
            <person name="Ji P."/>
            <person name="Bell-Sakyi L."/>
            <person name="Cui X.M."/>
            <person name="Yuan T.T."/>
            <person name="Jiang B.G."/>
            <person name="Yang W.F."/>
            <person name="Lam T.T."/>
            <person name="Chang Q.C."/>
            <person name="Ding S.J."/>
            <person name="Wang X.J."/>
            <person name="Zhu J.G."/>
            <person name="Ruan X.D."/>
            <person name="Zhao L."/>
            <person name="Wei J.T."/>
            <person name="Ye R.Z."/>
            <person name="Que T.C."/>
            <person name="Du C.H."/>
            <person name="Zhou Y.H."/>
            <person name="Cheng J.X."/>
            <person name="Dai P.F."/>
            <person name="Guo W.B."/>
            <person name="Han X.H."/>
            <person name="Huang E.J."/>
            <person name="Li L.F."/>
            <person name="Wei W."/>
            <person name="Gao Y.C."/>
            <person name="Liu J.Z."/>
            <person name="Shao H.Z."/>
            <person name="Wang X."/>
            <person name="Wang C.C."/>
            <person name="Yang T.C."/>
            <person name="Huo Q.B."/>
            <person name="Li W."/>
            <person name="Chen H.Y."/>
            <person name="Chen S.E."/>
            <person name="Zhou L.G."/>
            <person name="Ni X.B."/>
            <person name="Tian J.H."/>
            <person name="Sheng Y."/>
            <person name="Liu T."/>
            <person name="Pan Y.S."/>
            <person name="Xia L.Y."/>
            <person name="Li J."/>
            <person name="Zhao F."/>
            <person name="Cao W.C."/>
        </authorList>
    </citation>
    <scope>NUCLEOTIDE SEQUENCE</scope>
    <source>
        <strain evidence="1">Rmic-2018</strain>
    </source>
</reference>
<organism evidence="1 2">
    <name type="scientific">Rhipicephalus microplus</name>
    <name type="common">Cattle tick</name>
    <name type="synonym">Boophilus microplus</name>
    <dbReference type="NCBI Taxonomy" id="6941"/>
    <lineage>
        <taxon>Eukaryota</taxon>
        <taxon>Metazoa</taxon>
        <taxon>Ecdysozoa</taxon>
        <taxon>Arthropoda</taxon>
        <taxon>Chelicerata</taxon>
        <taxon>Arachnida</taxon>
        <taxon>Acari</taxon>
        <taxon>Parasitiformes</taxon>
        <taxon>Ixodida</taxon>
        <taxon>Ixodoidea</taxon>
        <taxon>Ixodidae</taxon>
        <taxon>Rhipicephalinae</taxon>
        <taxon>Rhipicephalus</taxon>
        <taxon>Boophilus</taxon>
    </lineage>
</organism>
<dbReference type="EMBL" id="JABSTU010000001">
    <property type="protein sequence ID" value="KAH8041110.1"/>
    <property type="molecule type" value="Genomic_DNA"/>
</dbReference>
<dbReference type="SUPFAM" id="SSF57362">
    <property type="entry name" value="BPTI-like"/>
    <property type="match status" value="1"/>
</dbReference>